<evidence type="ECO:0000313" key="1">
    <source>
        <dbReference type="EMBL" id="KKN81112.1"/>
    </source>
</evidence>
<name>A0A0F9U1C9_9ZZZZ</name>
<proteinExistence type="predicted"/>
<gene>
    <name evidence="1" type="ORF">LCGC14_0323310</name>
</gene>
<dbReference type="EMBL" id="LAZR01000220">
    <property type="protein sequence ID" value="KKN81112.1"/>
    <property type="molecule type" value="Genomic_DNA"/>
</dbReference>
<dbReference type="AlphaFoldDB" id="A0A0F9U1C9"/>
<sequence length="688" mass="71542">MAKHMQEELTPLNPIKIQGDTIGLDERIVNLLKFFNGTFLEFFDALVTSDGATVTMSLEKSGGGDLTTVFSDRHRNFDCTPAATIALTPGTDEAPQLNYVYILQSAPAVLVKSISDWPSAEHIRVGIFFVPTAGLVNTGAAGNNFLLINQNINEEAATADGQGHLTHIMDRLRHGGGMGGLWHTGCLGTATQDGNDLWVDIAAGTVAQVHHHDFPALDSDTAGAGDPIVVVNDPDAAYAIINSLNAITKLSTGVAIGNNKFVKFVLSAVANKTGAVSPMLLKLPGGLYNTAADAATDVEGYADFSIPDEFLIQSSTGFLIASFVCKHTATGMELQSTVDLRGQTPTSLSIGGSIAGGGNVTAAANLTDNALIRGDGGAKGIQDSGWLLDDSDNMLIPAGGSIAFTDVSTSISAVTGNLNSLVAGGNSFIWGIGFTDELILFENRLEFKQVFQDVGFGWATASELDVEIDGVPQVTFTDGTFEPVTTNDIDIGSLTVLFKDGHLAGSLFFRDAAIHISSDNDGDLDLEADVSIDFEIGGTEEMTLTSAGLDVTNLCKAETFESDVAGGTAPIVVASTTVVPNLNVDQVDGKDSTDLVLVDGSQPLTADWDAGAFSIRAGGFRVDGDGGTEAGTITFTNVEANAGTGGVPTFAAGVQIATGKEASPAGAAPTDWLKIRTPAGAKWLLLWT</sequence>
<protein>
    <submittedName>
        <fullName evidence="1">Uncharacterized protein</fullName>
    </submittedName>
</protein>
<accession>A0A0F9U1C9</accession>
<organism evidence="1">
    <name type="scientific">marine sediment metagenome</name>
    <dbReference type="NCBI Taxonomy" id="412755"/>
    <lineage>
        <taxon>unclassified sequences</taxon>
        <taxon>metagenomes</taxon>
        <taxon>ecological metagenomes</taxon>
    </lineage>
</organism>
<reference evidence="1" key="1">
    <citation type="journal article" date="2015" name="Nature">
        <title>Complex archaea that bridge the gap between prokaryotes and eukaryotes.</title>
        <authorList>
            <person name="Spang A."/>
            <person name="Saw J.H."/>
            <person name="Jorgensen S.L."/>
            <person name="Zaremba-Niedzwiedzka K."/>
            <person name="Martijn J."/>
            <person name="Lind A.E."/>
            <person name="van Eijk R."/>
            <person name="Schleper C."/>
            <person name="Guy L."/>
            <person name="Ettema T.J."/>
        </authorList>
    </citation>
    <scope>NUCLEOTIDE SEQUENCE</scope>
</reference>
<comment type="caution">
    <text evidence="1">The sequence shown here is derived from an EMBL/GenBank/DDBJ whole genome shotgun (WGS) entry which is preliminary data.</text>
</comment>